<dbReference type="EMBL" id="JBHTIO010000057">
    <property type="protein sequence ID" value="MFD0898592.1"/>
    <property type="molecule type" value="Genomic_DNA"/>
</dbReference>
<protein>
    <submittedName>
        <fullName evidence="1">Uncharacterized protein</fullName>
    </submittedName>
</protein>
<accession>A0ABW3EGQ8</accession>
<name>A0ABW3EGQ8_9LACO</name>
<keyword evidence="2" id="KW-1185">Reference proteome</keyword>
<evidence type="ECO:0000313" key="2">
    <source>
        <dbReference type="Proteomes" id="UP001597104"/>
    </source>
</evidence>
<proteinExistence type="predicted"/>
<gene>
    <name evidence="1" type="ORF">ACFQZ7_12795</name>
</gene>
<comment type="caution">
    <text evidence="1">The sequence shown here is derived from an EMBL/GenBank/DDBJ whole genome shotgun (WGS) entry which is preliminary data.</text>
</comment>
<organism evidence="1 2">
    <name type="scientific">Loigolactobacillus binensis</name>
    <dbReference type="NCBI Taxonomy" id="2559922"/>
    <lineage>
        <taxon>Bacteria</taxon>
        <taxon>Bacillati</taxon>
        <taxon>Bacillota</taxon>
        <taxon>Bacilli</taxon>
        <taxon>Lactobacillales</taxon>
        <taxon>Lactobacillaceae</taxon>
        <taxon>Loigolactobacillus</taxon>
    </lineage>
</organism>
<dbReference type="RefSeq" id="WP_137637319.1">
    <property type="nucleotide sequence ID" value="NZ_BJDN01000007.1"/>
</dbReference>
<dbReference type="Proteomes" id="UP001597104">
    <property type="component" value="Unassembled WGS sequence"/>
</dbReference>
<reference evidence="2" key="1">
    <citation type="journal article" date="2019" name="Int. J. Syst. Evol. Microbiol.">
        <title>The Global Catalogue of Microorganisms (GCM) 10K type strain sequencing project: providing services to taxonomists for standard genome sequencing and annotation.</title>
        <authorList>
            <consortium name="The Broad Institute Genomics Platform"/>
            <consortium name="The Broad Institute Genome Sequencing Center for Infectious Disease"/>
            <person name="Wu L."/>
            <person name="Ma J."/>
        </authorList>
    </citation>
    <scope>NUCLEOTIDE SEQUENCE [LARGE SCALE GENOMIC DNA]</scope>
    <source>
        <strain evidence="2">CCM 8925</strain>
    </source>
</reference>
<evidence type="ECO:0000313" key="1">
    <source>
        <dbReference type="EMBL" id="MFD0898592.1"/>
    </source>
</evidence>
<sequence length="96" mass="10893">MKQRPASLLLSACLFLSLLLLLLQGYLQVYARQVSTLQLAEESYQVKSLIILAQARQAQGENKTWYVFNLGQVHLDKKQAQVKLKANTKVLIRPLP</sequence>